<evidence type="ECO:0000256" key="1">
    <source>
        <dbReference type="SAM" id="Coils"/>
    </source>
</evidence>
<feature type="coiled-coil region" evidence="1">
    <location>
        <begin position="5"/>
        <end position="56"/>
    </location>
</feature>
<proteinExistence type="predicted"/>
<sequence length="74" mass="8898">MNNGIYESRMEIQRLKERNAFLEEANAKLHFELSQLDVLEDKVQRYEKVLKEIVEYSKYEGNQWYENAKQALKG</sequence>
<reference evidence="2 3" key="1">
    <citation type="submission" date="2015-01" db="EMBL/GenBank/DDBJ databases">
        <title>Genome Assembly of Bacillus badius MTCC 1458.</title>
        <authorList>
            <person name="Verma A."/>
            <person name="Khatri I."/>
            <person name="Mual P."/>
            <person name="Subramanian S."/>
            <person name="Krishnamurthi S."/>
        </authorList>
    </citation>
    <scope>NUCLEOTIDE SEQUENCE [LARGE SCALE GENOMIC DNA]</scope>
    <source>
        <strain evidence="2 3">MTCC 1458</strain>
    </source>
</reference>
<keyword evidence="1" id="KW-0175">Coiled coil</keyword>
<keyword evidence="3" id="KW-1185">Reference proteome</keyword>
<organism evidence="2 3">
    <name type="scientific">Bacillus badius</name>
    <dbReference type="NCBI Taxonomy" id="1455"/>
    <lineage>
        <taxon>Bacteria</taxon>
        <taxon>Bacillati</taxon>
        <taxon>Bacillota</taxon>
        <taxon>Bacilli</taxon>
        <taxon>Bacillales</taxon>
        <taxon>Bacillaceae</taxon>
        <taxon>Pseudobacillus</taxon>
    </lineage>
</organism>
<comment type="caution">
    <text evidence="2">The sequence shown here is derived from an EMBL/GenBank/DDBJ whole genome shotgun (WGS) entry which is preliminary data.</text>
</comment>
<evidence type="ECO:0000313" key="3">
    <source>
        <dbReference type="Proteomes" id="UP000031982"/>
    </source>
</evidence>
<dbReference type="Proteomes" id="UP000031982">
    <property type="component" value="Unassembled WGS sequence"/>
</dbReference>
<dbReference type="RefSeq" id="WP_041114678.1">
    <property type="nucleotide sequence ID" value="NZ_JARTHD010000065.1"/>
</dbReference>
<gene>
    <name evidence="2" type="ORF">SD77_3528</name>
</gene>
<dbReference type="EMBL" id="JXLP01000037">
    <property type="protein sequence ID" value="KIL72125.1"/>
    <property type="molecule type" value="Genomic_DNA"/>
</dbReference>
<name>A0ABR5ANK0_BACBA</name>
<protein>
    <submittedName>
        <fullName evidence="2">Uncharacterized protein</fullName>
    </submittedName>
</protein>
<evidence type="ECO:0000313" key="2">
    <source>
        <dbReference type="EMBL" id="KIL72125.1"/>
    </source>
</evidence>
<accession>A0ABR5ANK0</accession>